<evidence type="ECO:0000256" key="5">
    <source>
        <dbReference type="ARBA" id="ARBA00023274"/>
    </source>
</evidence>
<dbReference type="PROSITE" id="PS00050">
    <property type="entry name" value="RIBOSOMAL_L23"/>
    <property type="match status" value="1"/>
</dbReference>
<dbReference type="PATRIC" id="fig|1705389.3.peg.828"/>
<dbReference type="GO" id="GO:0006412">
    <property type="term" value="P:translation"/>
    <property type="evidence" value="ECO:0007669"/>
    <property type="project" value="UniProtKB-UniRule"/>
</dbReference>
<dbReference type="GeneID" id="55594993"/>
<protein>
    <recommendedName>
        <fullName evidence="6">Large ribosomal subunit protein uL23</fullName>
    </recommendedName>
</protein>
<accession>A0A0M9AUK4</accession>
<dbReference type="Gene3D" id="3.30.70.330">
    <property type="match status" value="1"/>
</dbReference>
<comment type="caution">
    <text evidence="8">The sequence shown here is derived from an EMBL/GenBank/DDBJ whole genome shotgun (WGS) entry which is preliminary data.</text>
</comment>
<reference evidence="8 9" key="1">
    <citation type="submission" date="2015-08" db="EMBL/GenBank/DDBJ databases">
        <title>Genomes of Isolates from Cabo Rojo, PR.</title>
        <authorList>
            <person name="Sanchez-Nieves R.L."/>
            <person name="Montalvo-Rodriguez R."/>
        </authorList>
    </citation>
    <scope>NUCLEOTIDE SEQUENCE [LARGE SCALE GENOMIC DNA]</scope>
    <source>
        <strain evidence="8 9">5</strain>
    </source>
</reference>
<evidence type="ECO:0000256" key="3">
    <source>
        <dbReference type="ARBA" id="ARBA00022884"/>
    </source>
</evidence>
<dbReference type="GO" id="GO:0003735">
    <property type="term" value="F:structural constituent of ribosome"/>
    <property type="evidence" value="ECO:0007669"/>
    <property type="project" value="UniProtKB-UniRule"/>
</dbReference>
<comment type="subunit">
    <text evidence="6">Part of the 50S ribosomal subunit. Contacts protein L29.</text>
</comment>
<dbReference type="AlphaFoldDB" id="A0A0M9AUK4"/>
<proteinExistence type="inferred from homology"/>
<dbReference type="STRING" id="1765655.AMR74_02685"/>
<evidence type="ECO:0000313" key="9">
    <source>
        <dbReference type="Proteomes" id="UP000037747"/>
    </source>
</evidence>
<dbReference type="InterPro" id="IPR019985">
    <property type="entry name" value="Ribosomal_uL23"/>
</dbReference>
<dbReference type="InterPro" id="IPR012678">
    <property type="entry name" value="Ribosomal_uL23/eL15/eS24_sf"/>
</dbReference>
<dbReference type="NCBIfam" id="NF011118">
    <property type="entry name" value="PRK14548.1"/>
    <property type="match status" value="1"/>
</dbReference>
<dbReference type="EMBL" id="LIST01000001">
    <property type="protein sequence ID" value="KOX97821.1"/>
    <property type="molecule type" value="Genomic_DNA"/>
</dbReference>
<gene>
    <name evidence="6" type="primary">rpl23</name>
    <name evidence="8" type="ORF">AMR74_02685</name>
</gene>
<keyword evidence="5 6" id="KW-0687">Ribonucleoprotein</keyword>
<dbReference type="InterPro" id="IPR013025">
    <property type="entry name" value="Ribosomal_uL23-like"/>
</dbReference>
<name>A0A0M9AUK4_9EURY</name>
<dbReference type="InterPro" id="IPR001014">
    <property type="entry name" value="Ribosomal_uL23_CS"/>
</dbReference>
<dbReference type="InterPro" id="IPR012677">
    <property type="entry name" value="Nucleotide-bd_a/b_plait_sf"/>
</dbReference>
<dbReference type="OrthoDB" id="7751at2157"/>
<evidence type="ECO:0000256" key="6">
    <source>
        <dbReference type="HAMAP-Rule" id="MF_01369"/>
    </source>
</evidence>
<organism evidence="8 9">
    <name type="scientific">Halorubrum tropicale</name>
    <dbReference type="NCBI Taxonomy" id="1765655"/>
    <lineage>
        <taxon>Archaea</taxon>
        <taxon>Methanobacteriati</taxon>
        <taxon>Methanobacteriota</taxon>
        <taxon>Stenosarchaea group</taxon>
        <taxon>Halobacteria</taxon>
        <taxon>Halobacteriales</taxon>
        <taxon>Haloferacaceae</taxon>
        <taxon>Halorubrum</taxon>
    </lineage>
</organism>
<evidence type="ECO:0000256" key="2">
    <source>
        <dbReference type="ARBA" id="ARBA00022730"/>
    </source>
</evidence>
<dbReference type="Proteomes" id="UP000037747">
    <property type="component" value="Unassembled WGS sequence"/>
</dbReference>
<dbReference type="GO" id="GO:0005840">
    <property type="term" value="C:ribosome"/>
    <property type="evidence" value="ECO:0007669"/>
    <property type="project" value="UniProtKB-UniRule"/>
</dbReference>
<dbReference type="PANTHER" id="PTHR11620">
    <property type="entry name" value="60S RIBOSOMAL PROTEIN L23A"/>
    <property type="match status" value="1"/>
</dbReference>
<keyword evidence="4 6" id="KW-0689">Ribosomal protein</keyword>
<dbReference type="Pfam" id="PF00276">
    <property type="entry name" value="Ribosomal_L23"/>
    <property type="match status" value="1"/>
</dbReference>
<dbReference type="FunFam" id="3.30.70.330:FF:000532">
    <property type="entry name" value="50S ribosomal protein L23"/>
    <property type="match status" value="1"/>
</dbReference>
<evidence type="ECO:0000256" key="4">
    <source>
        <dbReference type="ARBA" id="ARBA00022980"/>
    </source>
</evidence>
<keyword evidence="3 6" id="KW-0694">RNA-binding</keyword>
<evidence type="ECO:0000256" key="1">
    <source>
        <dbReference type="ARBA" id="ARBA00006700"/>
    </source>
</evidence>
<dbReference type="SUPFAM" id="SSF54189">
    <property type="entry name" value="Ribosomal proteins S24e, L23 and L15e"/>
    <property type="match status" value="1"/>
</dbReference>
<dbReference type="GO" id="GO:1990904">
    <property type="term" value="C:ribonucleoprotein complex"/>
    <property type="evidence" value="ECO:0007669"/>
    <property type="project" value="UniProtKB-KW"/>
</dbReference>
<evidence type="ECO:0000313" key="8">
    <source>
        <dbReference type="EMBL" id="KOX97821.1"/>
    </source>
</evidence>
<dbReference type="RefSeq" id="WP_053770515.1">
    <property type="nucleotide sequence ID" value="NZ_LIST01000001.1"/>
</dbReference>
<dbReference type="GO" id="GO:0019843">
    <property type="term" value="F:rRNA binding"/>
    <property type="evidence" value="ECO:0007669"/>
    <property type="project" value="UniProtKB-UniRule"/>
</dbReference>
<dbReference type="HAMAP" id="MF_01369_A">
    <property type="entry name" value="Ribosomal_uL23_A"/>
    <property type="match status" value="1"/>
</dbReference>
<comment type="similarity">
    <text evidence="1 6 7">Belongs to the universal ribosomal protein uL23 family.</text>
</comment>
<sequence length="84" mass="9267">MNSIIEHPIVTEQAMNEMDFNNKLLFLVDVDATKPEITSEVAERYDVGVANVNTQVTPQGEKKAIVTLSEDDDATEIASRIGVF</sequence>
<comment type="function">
    <text evidence="6">Binds to 23S rRNA. One of the proteins that surrounds the polypeptide exit tunnel on the outside of the ribosome.</text>
</comment>
<keyword evidence="9" id="KW-1185">Reference proteome</keyword>
<dbReference type="NCBIfam" id="TIGR03636">
    <property type="entry name" value="uL23_arch"/>
    <property type="match status" value="1"/>
</dbReference>
<evidence type="ECO:0000256" key="7">
    <source>
        <dbReference type="RuleBase" id="RU003934"/>
    </source>
</evidence>
<keyword evidence="2 6" id="KW-0699">rRNA-binding</keyword>